<feature type="transmembrane region" description="Helical" evidence="1">
    <location>
        <begin position="14"/>
        <end position="35"/>
    </location>
</feature>
<feature type="transmembrane region" description="Helical" evidence="1">
    <location>
        <begin position="47"/>
        <end position="71"/>
    </location>
</feature>
<keyword evidence="1" id="KW-0472">Membrane</keyword>
<name>A0ABT2Y592_9MOLU</name>
<keyword evidence="1" id="KW-1133">Transmembrane helix</keyword>
<dbReference type="EMBL" id="JAOVQM010000002">
    <property type="protein sequence ID" value="MCV2231914.1"/>
    <property type="molecule type" value="Genomic_DNA"/>
</dbReference>
<organism evidence="2 3">
    <name type="scientific">Paracholeplasma manati</name>
    <dbReference type="NCBI Taxonomy" id="591373"/>
    <lineage>
        <taxon>Bacteria</taxon>
        <taxon>Bacillati</taxon>
        <taxon>Mycoplasmatota</taxon>
        <taxon>Mollicutes</taxon>
        <taxon>Acholeplasmatales</taxon>
        <taxon>Acholeplasmataceae</taxon>
        <taxon>Paracholeplasma</taxon>
    </lineage>
</organism>
<reference evidence="2" key="1">
    <citation type="submission" date="2022-09" db="EMBL/GenBank/DDBJ databases">
        <title>Novel Mycoplasma species identified in domestic and wild animals.</title>
        <authorList>
            <person name="Volokhov D.V."/>
            <person name="Furtak V.A."/>
            <person name="Zagorodnyaya T.A."/>
        </authorList>
    </citation>
    <scope>NUCLEOTIDE SEQUENCE</scope>
    <source>
        <strain evidence="2">Oakley</strain>
    </source>
</reference>
<sequence>MFNSNGHMTVGDWFVFHLLMAIPLVNIVVYIVLLFSSTTNPSLKSYLILPLIMLVIVLGIIIGMIAIGMSLPQIGAYMYV</sequence>
<evidence type="ECO:0000313" key="3">
    <source>
        <dbReference type="Proteomes" id="UP001177160"/>
    </source>
</evidence>
<protein>
    <submittedName>
        <fullName evidence="2">Uncharacterized protein</fullName>
    </submittedName>
</protein>
<evidence type="ECO:0000256" key="1">
    <source>
        <dbReference type="SAM" id="Phobius"/>
    </source>
</evidence>
<keyword evidence="3" id="KW-1185">Reference proteome</keyword>
<dbReference type="RefSeq" id="WP_263608067.1">
    <property type="nucleotide sequence ID" value="NZ_JAOVQM010000002.1"/>
</dbReference>
<accession>A0ABT2Y592</accession>
<dbReference type="Proteomes" id="UP001177160">
    <property type="component" value="Unassembled WGS sequence"/>
</dbReference>
<comment type="caution">
    <text evidence="2">The sequence shown here is derived from an EMBL/GenBank/DDBJ whole genome shotgun (WGS) entry which is preliminary data.</text>
</comment>
<gene>
    <name evidence="2" type="ORF">N7548_03630</name>
</gene>
<evidence type="ECO:0000313" key="2">
    <source>
        <dbReference type="EMBL" id="MCV2231914.1"/>
    </source>
</evidence>
<proteinExistence type="predicted"/>
<keyword evidence="1" id="KW-0812">Transmembrane</keyword>